<name>A0A8J3X6E8_9ACTN</name>
<evidence type="ECO:0008006" key="3">
    <source>
        <dbReference type="Google" id="ProtNLM"/>
    </source>
</evidence>
<dbReference type="AlphaFoldDB" id="A0A8J3X6E8"/>
<organism evidence="1 2">
    <name type="scientific">Planotetraspora mira</name>
    <dbReference type="NCBI Taxonomy" id="58121"/>
    <lineage>
        <taxon>Bacteria</taxon>
        <taxon>Bacillati</taxon>
        <taxon>Actinomycetota</taxon>
        <taxon>Actinomycetes</taxon>
        <taxon>Streptosporangiales</taxon>
        <taxon>Streptosporangiaceae</taxon>
        <taxon>Planotetraspora</taxon>
    </lineage>
</organism>
<gene>
    <name evidence="1" type="ORF">Pmi06nite_26230</name>
</gene>
<reference evidence="1 2" key="1">
    <citation type="submission" date="2021-01" db="EMBL/GenBank/DDBJ databases">
        <title>Whole genome shotgun sequence of Planotetraspora mira NBRC 15435.</title>
        <authorList>
            <person name="Komaki H."/>
            <person name="Tamura T."/>
        </authorList>
    </citation>
    <scope>NUCLEOTIDE SEQUENCE [LARGE SCALE GENOMIC DNA]</scope>
    <source>
        <strain evidence="1 2">NBRC 15435</strain>
    </source>
</reference>
<protein>
    <recommendedName>
        <fullName evidence="3">Ferredoxin</fullName>
    </recommendedName>
</protein>
<accession>A0A8J3X6E8</accession>
<comment type="caution">
    <text evidence="1">The sequence shown here is derived from an EMBL/GenBank/DDBJ whole genome shotgun (WGS) entry which is preliminary data.</text>
</comment>
<dbReference type="Proteomes" id="UP000650628">
    <property type="component" value="Unassembled WGS sequence"/>
</dbReference>
<sequence>MTIRADNRLLDGAPMQPLDCHQCGAEVEVRKASWHQTSVQWSSQALGACLERRAAHSGDGGGPDHGLFPGCTALRESIVRAALDGAIPVPEE</sequence>
<proteinExistence type="predicted"/>
<keyword evidence="2" id="KW-1185">Reference proteome</keyword>
<evidence type="ECO:0000313" key="2">
    <source>
        <dbReference type="Proteomes" id="UP000650628"/>
    </source>
</evidence>
<dbReference type="EMBL" id="BOOO01000013">
    <property type="protein sequence ID" value="GII29181.1"/>
    <property type="molecule type" value="Genomic_DNA"/>
</dbReference>
<evidence type="ECO:0000313" key="1">
    <source>
        <dbReference type="EMBL" id="GII29181.1"/>
    </source>
</evidence>
<dbReference type="RefSeq" id="WP_203953170.1">
    <property type="nucleotide sequence ID" value="NZ_BOOO01000013.1"/>
</dbReference>